<comment type="caution">
    <text evidence="1">The sequence shown here is derived from an EMBL/GenBank/DDBJ whole genome shotgun (WGS) entry which is preliminary data.</text>
</comment>
<dbReference type="OrthoDB" id="894359at2"/>
<keyword evidence="2" id="KW-1185">Reference proteome</keyword>
<sequence length="61" mass="6831">MKVFFTLAVGVAMGWITALFDTQGQLALEQHQQKVEATLLYQADAAEIEEDPVSSIFFVWP</sequence>
<dbReference type="RefSeq" id="WP_123125706.1">
    <property type="nucleotide sequence ID" value="NZ_RJJD01000002.1"/>
</dbReference>
<dbReference type="Proteomes" id="UP000272117">
    <property type="component" value="Unassembled WGS sequence"/>
</dbReference>
<accession>A0A3M9MY77</accession>
<protein>
    <submittedName>
        <fullName evidence="1">Uncharacterized protein</fullName>
    </submittedName>
</protein>
<dbReference type="AlphaFoldDB" id="A0A3M9MY77"/>
<gene>
    <name evidence="1" type="ORF">EFB08_04315</name>
</gene>
<dbReference type="EMBL" id="RJJD01000002">
    <property type="protein sequence ID" value="RNI30489.1"/>
    <property type="molecule type" value="Genomic_DNA"/>
</dbReference>
<organism evidence="1 2">
    <name type="scientific">Rufibacter latericius</name>
    <dbReference type="NCBI Taxonomy" id="2487040"/>
    <lineage>
        <taxon>Bacteria</taxon>
        <taxon>Pseudomonadati</taxon>
        <taxon>Bacteroidota</taxon>
        <taxon>Cytophagia</taxon>
        <taxon>Cytophagales</taxon>
        <taxon>Hymenobacteraceae</taxon>
        <taxon>Rufibacter</taxon>
    </lineage>
</organism>
<name>A0A3M9MY77_9BACT</name>
<proteinExistence type="predicted"/>
<reference evidence="1 2" key="1">
    <citation type="submission" date="2018-11" db="EMBL/GenBank/DDBJ databases">
        <title>Rufibacter latericius sp. nov., isolated from water in Baiyang Lake.</title>
        <authorList>
            <person name="Yang Y."/>
        </authorList>
    </citation>
    <scope>NUCLEOTIDE SEQUENCE [LARGE SCALE GENOMIC DNA]</scope>
    <source>
        <strain evidence="1 2">R-22-1c-1</strain>
    </source>
</reference>
<evidence type="ECO:0000313" key="1">
    <source>
        <dbReference type="EMBL" id="RNI30489.1"/>
    </source>
</evidence>
<evidence type="ECO:0000313" key="2">
    <source>
        <dbReference type="Proteomes" id="UP000272117"/>
    </source>
</evidence>